<sequence length="264" mass="29273">MADQALLVVAENTTLAQMVAHYALLEPVFDTMPDVAFFVKDREARYVFANTTLAARCGFRDKRSLLGKTAAEVFPLRFGALYTAQDEAIMRADSKLIDQLELHLYPGRQPGWCLTTKVPLHDAQGKVLGLAGISRDLQAAKGTHHAYQRLAIAARHIQDNYAQPLKVSHLAALAHLSVAQIERYFHKVFHLTPRQMLLKTRLDVASDLLAGDLSITDIATRCGYNDHSAFTRQFKATVGITPSQYRALRHPRAKGDKPADIADA</sequence>
<comment type="caution">
    <text evidence="5">The sequence shown here is derived from an EMBL/GenBank/DDBJ whole genome shotgun (WGS) entry which is preliminary data.</text>
</comment>
<dbReference type="SUPFAM" id="SSF46689">
    <property type="entry name" value="Homeodomain-like"/>
    <property type="match status" value="2"/>
</dbReference>
<protein>
    <submittedName>
        <fullName evidence="5">Helix-turn-helix domain-containing protein</fullName>
    </submittedName>
</protein>
<keyword evidence="3" id="KW-0804">Transcription</keyword>
<dbReference type="EMBL" id="JBHSMP010000017">
    <property type="protein sequence ID" value="MFC5430170.1"/>
    <property type="molecule type" value="Genomic_DNA"/>
</dbReference>
<dbReference type="Proteomes" id="UP001596103">
    <property type="component" value="Unassembled WGS sequence"/>
</dbReference>
<evidence type="ECO:0000313" key="5">
    <source>
        <dbReference type="EMBL" id="MFC5430170.1"/>
    </source>
</evidence>
<accession>A0ABW0JB99</accession>
<dbReference type="InterPro" id="IPR009057">
    <property type="entry name" value="Homeodomain-like_sf"/>
</dbReference>
<dbReference type="RefSeq" id="WP_377712391.1">
    <property type="nucleotide sequence ID" value="NZ_JBHSMP010000017.1"/>
</dbReference>
<dbReference type="PROSITE" id="PS00041">
    <property type="entry name" value="HTH_ARAC_FAMILY_1"/>
    <property type="match status" value="1"/>
</dbReference>
<evidence type="ECO:0000259" key="4">
    <source>
        <dbReference type="PROSITE" id="PS01124"/>
    </source>
</evidence>
<dbReference type="PANTHER" id="PTHR46796">
    <property type="entry name" value="HTH-TYPE TRANSCRIPTIONAL ACTIVATOR RHAS-RELATED"/>
    <property type="match status" value="1"/>
</dbReference>
<dbReference type="Pfam" id="PF12833">
    <property type="entry name" value="HTH_18"/>
    <property type="match status" value="1"/>
</dbReference>
<dbReference type="InterPro" id="IPR013656">
    <property type="entry name" value="PAS_4"/>
</dbReference>
<dbReference type="PRINTS" id="PR00032">
    <property type="entry name" value="HTHARAC"/>
</dbReference>
<gene>
    <name evidence="5" type="ORF">ACFPTO_15370</name>
</gene>
<dbReference type="SUPFAM" id="SSF55785">
    <property type="entry name" value="PYP-like sensor domain (PAS domain)"/>
    <property type="match status" value="1"/>
</dbReference>
<keyword evidence="2" id="KW-0238">DNA-binding</keyword>
<dbReference type="InterPro" id="IPR020449">
    <property type="entry name" value="Tscrpt_reg_AraC-type_HTH"/>
</dbReference>
<proteinExistence type="predicted"/>
<keyword evidence="1" id="KW-0805">Transcription regulation</keyword>
<organism evidence="5 6">
    <name type="scientific">Paraburkholderia denitrificans</name>
    <dbReference type="NCBI Taxonomy" id="694025"/>
    <lineage>
        <taxon>Bacteria</taxon>
        <taxon>Pseudomonadati</taxon>
        <taxon>Pseudomonadota</taxon>
        <taxon>Betaproteobacteria</taxon>
        <taxon>Burkholderiales</taxon>
        <taxon>Burkholderiaceae</taxon>
        <taxon>Paraburkholderia</taxon>
    </lineage>
</organism>
<dbReference type="Pfam" id="PF08448">
    <property type="entry name" value="PAS_4"/>
    <property type="match status" value="1"/>
</dbReference>
<dbReference type="InterPro" id="IPR050204">
    <property type="entry name" value="AraC_XylS_family_regulators"/>
</dbReference>
<keyword evidence="6" id="KW-1185">Reference proteome</keyword>
<dbReference type="InterPro" id="IPR018060">
    <property type="entry name" value="HTH_AraC"/>
</dbReference>
<evidence type="ECO:0000256" key="1">
    <source>
        <dbReference type="ARBA" id="ARBA00023015"/>
    </source>
</evidence>
<dbReference type="Gene3D" id="1.10.10.60">
    <property type="entry name" value="Homeodomain-like"/>
    <property type="match status" value="2"/>
</dbReference>
<evidence type="ECO:0000256" key="3">
    <source>
        <dbReference type="ARBA" id="ARBA00023163"/>
    </source>
</evidence>
<dbReference type="InterPro" id="IPR035965">
    <property type="entry name" value="PAS-like_dom_sf"/>
</dbReference>
<dbReference type="SMART" id="SM00342">
    <property type="entry name" value="HTH_ARAC"/>
    <property type="match status" value="1"/>
</dbReference>
<evidence type="ECO:0000256" key="2">
    <source>
        <dbReference type="ARBA" id="ARBA00023125"/>
    </source>
</evidence>
<dbReference type="InterPro" id="IPR018062">
    <property type="entry name" value="HTH_AraC-typ_CS"/>
</dbReference>
<name>A0ABW0JB99_9BURK</name>
<dbReference type="Gene3D" id="3.30.450.20">
    <property type="entry name" value="PAS domain"/>
    <property type="match status" value="1"/>
</dbReference>
<dbReference type="PANTHER" id="PTHR46796:SF13">
    <property type="entry name" value="HTH-TYPE TRANSCRIPTIONAL ACTIVATOR RHAS"/>
    <property type="match status" value="1"/>
</dbReference>
<feature type="domain" description="HTH araC/xylS-type" evidence="4">
    <location>
        <begin position="151"/>
        <end position="248"/>
    </location>
</feature>
<evidence type="ECO:0000313" key="6">
    <source>
        <dbReference type="Proteomes" id="UP001596103"/>
    </source>
</evidence>
<reference evidence="6" key="1">
    <citation type="journal article" date="2019" name="Int. J. Syst. Evol. Microbiol.">
        <title>The Global Catalogue of Microorganisms (GCM) 10K type strain sequencing project: providing services to taxonomists for standard genome sequencing and annotation.</title>
        <authorList>
            <consortium name="The Broad Institute Genomics Platform"/>
            <consortium name="The Broad Institute Genome Sequencing Center for Infectious Disease"/>
            <person name="Wu L."/>
            <person name="Ma J."/>
        </authorList>
    </citation>
    <scope>NUCLEOTIDE SEQUENCE [LARGE SCALE GENOMIC DNA]</scope>
    <source>
        <strain evidence="6">CCUG 56042</strain>
    </source>
</reference>
<dbReference type="PROSITE" id="PS01124">
    <property type="entry name" value="HTH_ARAC_FAMILY_2"/>
    <property type="match status" value="1"/>
</dbReference>